<dbReference type="Gene3D" id="3.40.50.2000">
    <property type="entry name" value="Glycogen Phosphorylase B"/>
    <property type="match status" value="2"/>
</dbReference>
<evidence type="ECO:0000256" key="1">
    <source>
        <dbReference type="ARBA" id="ARBA00022676"/>
    </source>
</evidence>
<dbReference type="SUPFAM" id="SSF53756">
    <property type="entry name" value="UDP-Glycosyltransferase/glycogen phosphorylase"/>
    <property type="match status" value="1"/>
</dbReference>
<dbReference type="InterPro" id="IPR051199">
    <property type="entry name" value="LPS_LOS_Heptosyltrfase"/>
</dbReference>
<evidence type="ECO:0000313" key="3">
    <source>
        <dbReference type="EMBL" id="MDT0262535.1"/>
    </source>
</evidence>
<dbReference type="PANTHER" id="PTHR30160:SF1">
    <property type="entry name" value="LIPOPOLYSACCHARIDE 1,2-N-ACETYLGLUCOSAMINETRANSFERASE-RELATED"/>
    <property type="match status" value="1"/>
</dbReference>
<dbReference type="Pfam" id="PF01075">
    <property type="entry name" value="Glyco_transf_9"/>
    <property type="match status" value="1"/>
</dbReference>
<accession>A0ABU2JC26</accession>
<dbReference type="EC" id="2.4.-.-" evidence="3"/>
<dbReference type="EMBL" id="JAVREH010000019">
    <property type="protein sequence ID" value="MDT0262535.1"/>
    <property type="molecule type" value="Genomic_DNA"/>
</dbReference>
<dbReference type="Proteomes" id="UP001183176">
    <property type="component" value="Unassembled WGS sequence"/>
</dbReference>
<dbReference type="RefSeq" id="WP_311423684.1">
    <property type="nucleotide sequence ID" value="NZ_JAVREH010000019.1"/>
</dbReference>
<gene>
    <name evidence="3" type="ORF">RM423_14155</name>
</gene>
<organism evidence="3 4">
    <name type="scientific">Jatrophihabitans lederbergiae</name>
    <dbReference type="NCBI Taxonomy" id="3075547"/>
    <lineage>
        <taxon>Bacteria</taxon>
        <taxon>Bacillati</taxon>
        <taxon>Actinomycetota</taxon>
        <taxon>Actinomycetes</taxon>
        <taxon>Jatrophihabitantales</taxon>
        <taxon>Jatrophihabitantaceae</taxon>
        <taxon>Jatrophihabitans</taxon>
    </lineage>
</organism>
<proteinExistence type="predicted"/>
<keyword evidence="2 3" id="KW-0808">Transferase</keyword>
<dbReference type="GO" id="GO:0016757">
    <property type="term" value="F:glycosyltransferase activity"/>
    <property type="evidence" value="ECO:0007669"/>
    <property type="project" value="UniProtKB-KW"/>
</dbReference>
<dbReference type="PANTHER" id="PTHR30160">
    <property type="entry name" value="TETRAACYLDISACCHARIDE 4'-KINASE-RELATED"/>
    <property type="match status" value="1"/>
</dbReference>
<protein>
    <submittedName>
        <fullName evidence="3">Glycosyltransferase family 9 protein</fullName>
        <ecNumber evidence="3">2.4.-.-</ecNumber>
    </submittedName>
</protein>
<keyword evidence="1 3" id="KW-0328">Glycosyltransferase</keyword>
<sequence>MTGHTLVVRLDSMGDVLISGPAVRAVAAGSSRVTLLTGPLGAAAARLLPGVDEVLVWACPWILNPAPPVTPADIAGLTALIAGLGLDRALILTSFHQSALPTALLLRLAGVPAIFACSSDYPGSLLDQRIPDPGDGPEPVRMLEIARAAGFELAPFDDGRLAVAGPLPTVELGLPARFLVVHPGVTAPARAYPDERWAETVTALTRAGWPVAITGSTSERELTARLAAAASGATALDLAGALDLPALAAVLRCAAAVVVANTGPAHLAAAVGTPVVSLFSPVVPASRWAPYGVAVSVLGDQQAACRETRSVVCPVAGHSCLNSVSSQEIVRTVQALAGSPLPAEEMSA</sequence>
<comment type="caution">
    <text evidence="3">The sequence shown here is derived from an EMBL/GenBank/DDBJ whole genome shotgun (WGS) entry which is preliminary data.</text>
</comment>
<evidence type="ECO:0000256" key="2">
    <source>
        <dbReference type="ARBA" id="ARBA00022679"/>
    </source>
</evidence>
<dbReference type="InterPro" id="IPR002201">
    <property type="entry name" value="Glyco_trans_9"/>
</dbReference>
<reference evidence="4" key="1">
    <citation type="submission" date="2023-07" db="EMBL/GenBank/DDBJ databases">
        <title>30 novel species of actinomycetes from the DSMZ collection.</title>
        <authorList>
            <person name="Nouioui I."/>
        </authorList>
    </citation>
    <scope>NUCLEOTIDE SEQUENCE [LARGE SCALE GENOMIC DNA]</scope>
    <source>
        <strain evidence="4">DSM 44399</strain>
    </source>
</reference>
<dbReference type="CDD" id="cd03789">
    <property type="entry name" value="GT9_LPS_heptosyltransferase"/>
    <property type="match status" value="1"/>
</dbReference>
<evidence type="ECO:0000313" key="4">
    <source>
        <dbReference type="Proteomes" id="UP001183176"/>
    </source>
</evidence>
<name>A0ABU2JC26_9ACTN</name>
<keyword evidence="4" id="KW-1185">Reference proteome</keyword>